<name>A0A6J5M617_9CAUD</name>
<dbReference type="EMBL" id="LR796382">
    <property type="protein sequence ID" value="CAB4140586.1"/>
    <property type="molecule type" value="Genomic_DNA"/>
</dbReference>
<dbReference type="EMBL" id="LR796652">
    <property type="protein sequence ID" value="CAB4157867.1"/>
    <property type="molecule type" value="Genomic_DNA"/>
</dbReference>
<gene>
    <name evidence="1" type="ORF">UFOVP409_52</name>
    <name evidence="2" type="ORF">UFOVP684_50</name>
</gene>
<protein>
    <submittedName>
        <fullName evidence="1">Uncharacterized protein</fullName>
    </submittedName>
</protein>
<sequence length="213" mass="20838">MRIPNKFNGYSADGIRLYNDPVTLAAMAATASAAAPAAAATTAAAALPAAAAAAAPLAATAAIPAAASAAIPGLVSSAAPALAGQAAMTAAPAAVPGLIGSAAPVFSAAANPLTNAMATGANGFPINASIGQSVGQAAQPSFFDSFKGFAKENPMLTQMGFSTAKDVLTPDQINPAPIVPVQARGKLAAYDPMSFMNPYQQTVIGSNQPISLI</sequence>
<accession>A0A6J5M617</accession>
<proteinExistence type="predicted"/>
<reference evidence="1" key="1">
    <citation type="submission" date="2020-04" db="EMBL/GenBank/DDBJ databases">
        <authorList>
            <person name="Chiriac C."/>
            <person name="Salcher M."/>
            <person name="Ghai R."/>
            <person name="Kavagutti S V."/>
        </authorList>
    </citation>
    <scope>NUCLEOTIDE SEQUENCE</scope>
</reference>
<evidence type="ECO:0000313" key="2">
    <source>
        <dbReference type="EMBL" id="CAB4157867.1"/>
    </source>
</evidence>
<evidence type="ECO:0000313" key="1">
    <source>
        <dbReference type="EMBL" id="CAB4140586.1"/>
    </source>
</evidence>
<organism evidence="1">
    <name type="scientific">uncultured Caudovirales phage</name>
    <dbReference type="NCBI Taxonomy" id="2100421"/>
    <lineage>
        <taxon>Viruses</taxon>
        <taxon>Duplodnaviria</taxon>
        <taxon>Heunggongvirae</taxon>
        <taxon>Uroviricota</taxon>
        <taxon>Caudoviricetes</taxon>
        <taxon>Peduoviridae</taxon>
        <taxon>Maltschvirus</taxon>
        <taxon>Maltschvirus maltsch</taxon>
    </lineage>
</organism>